<dbReference type="Proteomes" id="UP000308092">
    <property type="component" value="Unassembled WGS sequence"/>
</dbReference>
<dbReference type="GO" id="GO:0006631">
    <property type="term" value="P:fatty acid metabolic process"/>
    <property type="evidence" value="ECO:0007669"/>
    <property type="project" value="TreeGrafter"/>
</dbReference>
<dbReference type="InterPro" id="IPR036736">
    <property type="entry name" value="ACP-like_sf"/>
</dbReference>
<evidence type="ECO:0000313" key="6">
    <source>
        <dbReference type="EMBL" id="KAA8647997.1"/>
    </source>
</evidence>
<evidence type="ECO:0000256" key="1">
    <source>
        <dbReference type="ARBA" id="ARBA00006432"/>
    </source>
</evidence>
<dbReference type="SUPFAM" id="SSF56801">
    <property type="entry name" value="Acetyl-CoA synthetase-like"/>
    <property type="match status" value="1"/>
</dbReference>
<dbReference type="Gene3D" id="3.30.559.30">
    <property type="entry name" value="Nonribosomal peptide synthetase, condensation domain"/>
    <property type="match status" value="1"/>
</dbReference>
<accession>A0A4S3JL49</accession>
<dbReference type="Pfam" id="PF00501">
    <property type="entry name" value="AMP-binding"/>
    <property type="match status" value="1"/>
</dbReference>
<dbReference type="CDD" id="cd04433">
    <property type="entry name" value="AFD_class_I"/>
    <property type="match status" value="1"/>
</dbReference>
<dbReference type="Gene3D" id="3.30.300.30">
    <property type="match status" value="1"/>
</dbReference>
<evidence type="ECO:0000313" key="7">
    <source>
        <dbReference type="EMBL" id="THC96296.1"/>
    </source>
</evidence>
<evidence type="ECO:0000313" key="8">
    <source>
        <dbReference type="Proteomes" id="UP000308092"/>
    </source>
</evidence>
<organism evidence="7 8">
    <name type="scientific">Aspergillus tanneri</name>
    <dbReference type="NCBI Taxonomy" id="1220188"/>
    <lineage>
        <taxon>Eukaryota</taxon>
        <taxon>Fungi</taxon>
        <taxon>Dikarya</taxon>
        <taxon>Ascomycota</taxon>
        <taxon>Pezizomycotina</taxon>
        <taxon>Eurotiomycetes</taxon>
        <taxon>Eurotiomycetidae</taxon>
        <taxon>Eurotiales</taxon>
        <taxon>Aspergillaceae</taxon>
        <taxon>Aspergillus</taxon>
        <taxon>Aspergillus subgen. Circumdati</taxon>
    </lineage>
</organism>
<evidence type="ECO:0000313" key="9">
    <source>
        <dbReference type="Proteomes" id="UP000324241"/>
    </source>
</evidence>
<dbReference type="Gene3D" id="3.40.50.12780">
    <property type="entry name" value="N-terminal domain of ligase-like"/>
    <property type="match status" value="1"/>
</dbReference>
<keyword evidence="2" id="KW-0596">Phosphopantetheine</keyword>
<dbReference type="Proteomes" id="UP000324241">
    <property type="component" value="Unassembled WGS sequence"/>
</dbReference>
<dbReference type="SUPFAM" id="SSF52777">
    <property type="entry name" value="CoA-dependent acyltransferases"/>
    <property type="match status" value="2"/>
</dbReference>
<keyword evidence="4" id="KW-0436">Ligase</keyword>
<dbReference type="InterPro" id="IPR000873">
    <property type="entry name" value="AMP-dep_synth/lig_dom"/>
</dbReference>
<keyword evidence="8" id="KW-1185">Reference proteome</keyword>
<evidence type="ECO:0000259" key="5">
    <source>
        <dbReference type="PROSITE" id="PS50075"/>
    </source>
</evidence>
<dbReference type="PROSITE" id="PS50075">
    <property type="entry name" value="CARRIER"/>
    <property type="match status" value="1"/>
</dbReference>
<dbReference type="InterPro" id="IPR042099">
    <property type="entry name" value="ANL_N_sf"/>
</dbReference>
<evidence type="ECO:0000256" key="4">
    <source>
        <dbReference type="ARBA" id="ARBA00022598"/>
    </source>
</evidence>
<dbReference type="Pfam" id="PF00668">
    <property type="entry name" value="Condensation"/>
    <property type="match status" value="1"/>
</dbReference>
<dbReference type="InterPro" id="IPR009081">
    <property type="entry name" value="PP-bd_ACP"/>
</dbReference>
<dbReference type="InterPro" id="IPR023213">
    <property type="entry name" value="CAT-like_dom_sf"/>
</dbReference>
<dbReference type="PANTHER" id="PTHR43201:SF5">
    <property type="entry name" value="MEDIUM-CHAIN ACYL-COA LIGASE ACSF2, MITOCHONDRIAL"/>
    <property type="match status" value="1"/>
</dbReference>
<dbReference type="Gene3D" id="3.30.559.10">
    <property type="entry name" value="Chloramphenicol acetyltransferase-like domain"/>
    <property type="match status" value="1"/>
</dbReference>
<gene>
    <name evidence="6" type="ORF">ATNIH1004_003880</name>
    <name evidence="7" type="ORF">EYZ11_004201</name>
</gene>
<reference evidence="6 9" key="2">
    <citation type="submission" date="2019-08" db="EMBL/GenBank/DDBJ databases">
        <title>The genome sequence of a newly discovered highly antifungal drug resistant Aspergillus species, Aspergillus tanneri NIH 1004.</title>
        <authorList>
            <person name="Mounaud S."/>
            <person name="Singh I."/>
            <person name="Joardar V."/>
            <person name="Pakala S."/>
            <person name="Pakala S."/>
            <person name="Venepally P."/>
            <person name="Chung J.K."/>
            <person name="Losada L."/>
            <person name="Nierman W.C."/>
        </authorList>
    </citation>
    <scope>NUCLEOTIDE SEQUENCE [LARGE SCALE GENOMIC DNA]</scope>
    <source>
        <strain evidence="6 9">NIH1004</strain>
    </source>
</reference>
<dbReference type="PROSITE" id="PS00455">
    <property type="entry name" value="AMP_BINDING"/>
    <property type="match status" value="1"/>
</dbReference>
<dbReference type="VEuPathDB" id="FungiDB:EYZ11_004201"/>
<proteinExistence type="inferred from homology"/>
<dbReference type="SUPFAM" id="SSF47336">
    <property type="entry name" value="ACP-like"/>
    <property type="match status" value="1"/>
</dbReference>
<dbReference type="PANTHER" id="PTHR43201">
    <property type="entry name" value="ACYL-COA SYNTHETASE"/>
    <property type="match status" value="1"/>
</dbReference>
<dbReference type="OrthoDB" id="10253869at2759"/>
<protein>
    <submittedName>
        <fullName evidence="6">Nonribosomal peptide synthetases (NRPS)</fullName>
    </submittedName>
</protein>
<dbReference type="STRING" id="1220188.A0A4S3JL49"/>
<sequence length="1203" mass="132626">MTFLSEPPQTSLAEAWDRHPIAMPIENLSNTLSRAAAEHPDQPAVVSLHQSQYRDLSSKNCGMDGAPLKWTFSQLQEQSRSLATYFLSNGVVPGRAVVTFLFNQAEAALLFWATAHMGCRFVPLDPRSLDRLDEASHLLRTSEPAIIVADTAQTAAQADRALLRHCSSSVPSALCHRMLVARETEITPEGWSHFPELVKNPAEGYISLSSSAPSLPGIHVHMEDPVVMFFTSGTTSLPKACPLSTINIVTPAVCLASKIEAQKRDAVIQQLPHFHSYSLVVSIGIWLSGGTVVFPSARFEPASSIGGMEYAAVNGWKMHLPCVPSMLQAIASHPACPAKVPALSSVIVGGAPVLPEVLAILKSLGSQRIAVGFGMTEGTITLLSIIDTGSLRPRHMKEVSVGTAQSGARVRICAPGSRIPLRRGEVGELHEGGLPVFRGYLGVSDPACYREDGMDFIATGDQAYMDHVGQVYIIGRYKDIIIRGGENISPATIEGCLGNVQGVMAQVVGVPDPVAGEVPIAVVRCTAQKVSAKALQKMVLVQLGPAFVPPTVLDLQCDLNQEQFPTTSTGKIQKFLLRQWVTEHLARCSSIKGGLLVEPLDTQLSILWSTLCGQHASDILPDTSILKIADSMMIIQFCGLVRKELHKTITMQEVIEADTIRKQAKLLRSKKARPSEDTGPNIQAIQNSISMDELQRNSKEQLTRLGLGWSDVEYVIPMTDTMKVMVKGRRPYSWNHRHCLIIDSTKPEQLVSALKRWLERHHLLRSTSIINKDTAFYLVMRPQESWFLHQIVMGGKVMDAQAFSAFRANDLSYDLVTPSGPLVKVTVLDVGVGSSTMGLVLHIHHCIFDGLTIQRWYQDLAQLLRNCSSDLSFHPYRDFGLLYHQYRSERLAQKSIDFHVRRLRGVSTAKEAFWPAQRSPYWLKGDDQGWIHDDGTPGQTAERIPLDGLESRGTVGLVRTAHIPNLSSLRSSFGISPPFVAKCACALVNMKHTGANEAIFASIESGRSQLPNNGPTAVSIDLFEVDGPTTNETLNRIRLEPGETVIRLLTRIQRYQSEIDLHSHAPIYGVRDALAQDPITGEADAREYISLLQRQVFDWLPPTREANNDLSVTLSPLRLLEILPRTDLGIVWFPSLSDSDILELEVTYDDSQLTTAEVRQAMTEFMSATAWLANPDNIQRPVSDCQFDGLQITDIEPHYRYRR</sequence>
<keyword evidence="3" id="KW-0597">Phosphoprotein</keyword>
<evidence type="ECO:0000256" key="2">
    <source>
        <dbReference type="ARBA" id="ARBA00022450"/>
    </source>
</evidence>
<comment type="caution">
    <text evidence="7">The sequence shown here is derived from an EMBL/GenBank/DDBJ whole genome shotgun (WGS) entry which is preliminary data.</text>
</comment>
<dbReference type="EMBL" id="SOSA01000119">
    <property type="protein sequence ID" value="THC96296.1"/>
    <property type="molecule type" value="Genomic_DNA"/>
</dbReference>
<dbReference type="GeneID" id="54326582"/>
<dbReference type="InterPro" id="IPR001242">
    <property type="entry name" value="Condensation_dom"/>
</dbReference>
<evidence type="ECO:0000256" key="3">
    <source>
        <dbReference type="ARBA" id="ARBA00022553"/>
    </source>
</evidence>
<dbReference type="AlphaFoldDB" id="A0A4S3JL49"/>
<dbReference type="InterPro" id="IPR045851">
    <property type="entry name" value="AMP-bd_C_sf"/>
</dbReference>
<name>A0A4S3JL49_9EURO</name>
<feature type="domain" description="Carrier" evidence="5">
    <location>
        <begin position="598"/>
        <end position="671"/>
    </location>
</feature>
<dbReference type="InterPro" id="IPR020845">
    <property type="entry name" value="AMP-binding_CS"/>
</dbReference>
<reference evidence="7 8" key="1">
    <citation type="submission" date="2019-03" db="EMBL/GenBank/DDBJ databases">
        <title>The genome sequence of a newly discovered highly antifungal drug resistant Aspergillus species, Aspergillus tanneri NIH 1004.</title>
        <authorList>
            <person name="Mounaud S."/>
            <person name="Singh I."/>
            <person name="Joardar V."/>
            <person name="Pakala S."/>
            <person name="Pakala S."/>
            <person name="Venepally P."/>
            <person name="Hoover J."/>
            <person name="Nierman W."/>
            <person name="Chung J."/>
            <person name="Losada L."/>
        </authorList>
    </citation>
    <scope>NUCLEOTIDE SEQUENCE [LARGE SCALE GENOMIC DNA]</scope>
    <source>
        <strain evidence="7 8">NIH1004</strain>
    </source>
</reference>
<comment type="similarity">
    <text evidence="1">Belongs to the ATP-dependent AMP-binding enzyme family.</text>
</comment>
<dbReference type="RefSeq" id="XP_033427358.1">
    <property type="nucleotide sequence ID" value="XM_033568552.1"/>
</dbReference>
<dbReference type="GO" id="GO:0031956">
    <property type="term" value="F:medium-chain fatty acid-CoA ligase activity"/>
    <property type="evidence" value="ECO:0007669"/>
    <property type="project" value="TreeGrafter"/>
</dbReference>
<dbReference type="EMBL" id="QUQM01000003">
    <property type="protein sequence ID" value="KAA8647997.1"/>
    <property type="molecule type" value="Genomic_DNA"/>
</dbReference>